<dbReference type="InterPro" id="IPR019734">
    <property type="entry name" value="TPR_rpt"/>
</dbReference>
<dbReference type="Gene3D" id="3.40.50.410">
    <property type="entry name" value="von Willebrand factor, type A domain"/>
    <property type="match status" value="1"/>
</dbReference>
<dbReference type="EMBL" id="JACHFQ010000009">
    <property type="protein sequence ID" value="MBB5227214.1"/>
    <property type="molecule type" value="Genomic_DNA"/>
</dbReference>
<dbReference type="InterPro" id="IPR011990">
    <property type="entry name" value="TPR-like_helical_dom_sf"/>
</dbReference>
<dbReference type="AlphaFoldDB" id="A0A7W8GB54"/>
<evidence type="ECO:0000256" key="2">
    <source>
        <dbReference type="SAM" id="MobiDB-lite"/>
    </source>
</evidence>
<sequence>MIQTLASFSIEKPQILLSALAIFPAALFVFLKFKRIQKAISSQAEGDKSARQLRIFLILRTLFRCLAWISAVFALSEISFGSKKIPVHKSGSNVFFVFDISYSMLANDAPQNLSRLDAVKIYASSLLDQLDSSSFSAVLAKGDGFLAIPETEDKNAMLNLIENLSPHLMTSGGSSLGRGIEAALSAIPPHSAKSQYLFVFTDCDETDNQLEKSLEKTAKFGVPVSIVGFGSENEIEITAGDGKTRVKTALRAEKIKKIIEDTKKSNSTSIFKNSNCLYIDSKSAGSAWQLLNQVKGSSGEEDRALSYEVQNVNRHSFFIFWAIIFMILSFVSAERFSTRKIKKGSGKKKLAASATLSLMIFLTSCSSEKKQILSGVWAWYEGKYTSATANFLKLAEKSQEDSLAHQYAVFDLSATYLSMGENEAAFDRLASLNPDDQALPQEFRSAAYYNTGIIFARKNDYKNAAENFKKAILADSRNLNAKINLELCERELVQKQANSAQAQMQSVNEEKQQNPDMNNEIFDLIRQQEGKKWRNMSDSSEKKEDVLDY</sequence>
<evidence type="ECO:0000313" key="5">
    <source>
        <dbReference type="EMBL" id="MBB5227214.1"/>
    </source>
</evidence>
<keyword evidence="3" id="KW-0472">Membrane</keyword>
<feature type="region of interest" description="Disordered" evidence="2">
    <location>
        <begin position="530"/>
        <end position="549"/>
    </location>
</feature>
<dbReference type="Proteomes" id="UP000518887">
    <property type="component" value="Unassembled WGS sequence"/>
</dbReference>
<feature type="repeat" description="TPR" evidence="1">
    <location>
        <begin position="445"/>
        <end position="478"/>
    </location>
</feature>
<feature type="transmembrane region" description="Helical" evidence="3">
    <location>
        <begin position="315"/>
        <end position="333"/>
    </location>
</feature>
<proteinExistence type="predicted"/>
<keyword evidence="3" id="KW-0812">Transmembrane</keyword>
<dbReference type="InterPro" id="IPR002035">
    <property type="entry name" value="VWF_A"/>
</dbReference>
<feature type="transmembrane region" description="Helical" evidence="3">
    <location>
        <begin position="15"/>
        <end position="33"/>
    </location>
</feature>
<dbReference type="RefSeq" id="WP_184661235.1">
    <property type="nucleotide sequence ID" value="NZ_CP031518.1"/>
</dbReference>
<dbReference type="SMART" id="SM00327">
    <property type="entry name" value="VWA"/>
    <property type="match status" value="1"/>
</dbReference>
<keyword evidence="6" id="KW-1185">Reference proteome</keyword>
<evidence type="ECO:0000256" key="1">
    <source>
        <dbReference type="PROSITE-ProRule" id="PRU00339"/>
    </source>
</evidence>
<dbReference type="PROSITE" id="PS50234">
    <property type="entry name" value="VWFA"/>
    <property type="match status" value="1"/>
</dbReference>
<comment type="caution">
    <text evidence="5">The sequence shown here is derived from an EMBL/GenBank/DDBJ whole genome shotgun (WGS) entry which is preliminary data.</text>
</comment>
<reference evidence="5 6" key="1">
    <citation type="submission" date="2020-08" db="EMBL/GenBank/DDBJ databases">
        <title>Genomic Encyclopedia of Type Strains, Phase IV (KMG-IV): sequencing the most valuable type-strain genomes for metagenomic binning, comparative biology and taxonomic classification.</title>
        <authorList>
            <person name="Goeker M."/>
        </authorList>
    </citation>
    <scope>NUCLEOTIDE SEQUENCE [LARGE SCALE GENOMIC DNA]</scope>
    <source>
        <strain evidence="5 6">DSM 103462</strain>
    </source>
</reference>
<accession>A0A7W8GB54</accession>
<name>A0A7W8GB54_9SPIR</name>
<evidence type="ECO:0000259" key="4">
    <source>
        <dbReference type="PROSITE" id="PS50234"/>
    </source>
</evidence>
<gene>
    <name evidence="5" type="ORF">HNP76_002612</name>
</gene>
<dbReference type="PROSITE" id="PS50005">
    <property type="entry name" value="TPR"/>
    <property type="match status" value="1"/>
</dbReference>
<evidence type="ECO:0000256" key="3">
    <source>
        <dbReference type="SAM" id="Phobius"/>
    </source>
</evidence>
<feature type="transmembrane region" description="Helical" evidence="3">
    <location>
        <begin position="53"/>
        <end position="75"/>
    </location>
</feature>
<dbReference type="SUPFAM" id="SSF48452">
    <property type="entry name" value="TPR-like"/>
    <property type="match status" value="1"/>
</dbReference>
<keyword evidence="1" id="KW-0802">TPR repeat</keyword>
<keyword evidence="3" id="KW-1133">Transmembrane helix</keyword>
<protein>
    <submittedName>
        <fullName evidence="5">Ca-activated chloride channel family protein</fullName>
    </submittedName>
</protein>
<dbReference type="SUPFAM" id="SSF53300">
    <property type="entry name" value="vWA-like"/>
    <property type="match status" value="1"/>
</dbReference>
<dbReference type="Gene3D" id="1.25.40.10">
    <property type="entry name" value="Tetratricopeptide repeat domain"/>
    <property type="match status" value="1"/>
</dbReference>
<dbReference type="InterPro" id="IPR036465">
    <property type="entry name" value="vWFA_dom_sf"/>
</dbReference>
<feature type="compositionally biased region" description="Basic and acidic residues" evidence="2">
    <location>
        <begin position="539"/>
        <end position="549"/>
    </location>
</feature>
<evidence type="ECO:0000313" key="6">
    <source>
        <dbReference type="Proteomes" id="UP000518887"/>
    </source>
</evidence>
<organism evidence="5 6">
    <name type="scientific">Treponema ruminis</name>
    <dbReference type="NCBI Taxonomy" id="744515"/>
    <lineage>
        <taxon>Bacteria</taxon>
        <taxon>Pseudomonadati</taxon>
        <taxon>Spirochaetota</taxon>
        <taxon>Spirochaetia</taxon>
        <taxon>Spirochaetales</taxon>
        <taxon>Treponemataceae</taxon>
        <taxon>Treponema</taxon>
    </lineage>
</organism>
<feature type="domain" description="VWFA" evidence="4">
    <location>
        <begin position="93"/>
        <end position="294"/>
    </location>
</feature>
<dbReference type="Pfam" id="PF13519">
    <property type="entry name" value="VWA_2"/>
    <property type="match status" value="1"/>
</dbReference>